<dbReference type="InterPro" id="IPR045274">
    <property type="entry name" value="WAK-like"/>
</dbReference>
<reference evidence="4 5" key="1">
    <citation type="submission" date="2021-07" db="EMBL/GenBank/DDBJ databases">
        <title>The Aristolochia fimbriata genome: insights into angiosperm evolution, floral development and chemical biosynthesis.</title>
        <authorList>
            <person name="Jiao Y."/>
        </authorList>
    </citation>
    <scope>NUCLEOTIDE SEQUENCE [LARGE SCALE GENOMIC DNA]</scope>
    <source>
        <strain evidence="4">IBCAS-2021</strain>
        <tissue evidence="4">Leaf</tissue>
    </source>
</reference>
<accession>A0AAV7F623</accession>
<keyword evidence="2" id="KW-0067">ATP-binding</keyword>
<gene>
    <name evidence="4" type="ORF">H6P81_001100</name>
</gene>
<keyword evidence="5" id="KW-1185">Reference proteome</keyword>
<dbReference type="PANTHER" id="PTHR27005:SF283">
    <property type="entry name" value="OS02G0633066 PROTEIN"/>
    <property type="match status" value="1"/>
</dbReference>
<dbReference type="GO" id="GO:0004674">
    <property type="term" value="F:protein serine/threonine kinase activity"/>
    <property type="evidence" value="ECO:0007669"/>
    <property type="project" value="TreeGrafter"/>
</dbReference>
<dbReference type="EMBL" id="JAINDJ010000002">
    <property type="protein sequence ID" value="KAG9456592.1"/>
    <property type="molecule type" value="Genomic_DNA"/>
</dbReference>
<keyword evidence="1" id="KW-0547">Nucleotide-binding</keyword>
<evidence type="ECO:0000256" key="1">
    <source>
        <dbReference type="ARBA" id="ARBA00022741"/>
    </source>
</evidence>
<dbReference type="PANTHER" id="PTHR27005">
    <property type="entry name" value="WALL-ASSOCIATED RECEPTOR KINASE-LIKE 21"/>
    <property type="match status" value="1"/>
</dbReference>
<organism evidence="4 5">
    <name type="scientific">Aristolochia fimbriata</name>
    <name type="common">White veined hardy Dutchman's pipe vine</name>
    <dbReference type="NCBI Taxonomy" id="158543"/>
    <lineage>
        <taxon>Eukaryota</taxon>
        <taxon>Viridiplantae</taxon>
        <taxon>Streptophyta</taxon>
        <taxon>Embryophyta</taxon>
        <taxon>Tracheophyta</taxon>
        <taxon>Spermatophyta</taxon>
        <taxon>Magnoliopsida</taxon>
        <taxon>Magnoliidae</taxon>
        <taxon>Piperales</taxon>
        <taxon>Aristolochiaceae</taxon>
        <taxon>Aristolochia</taxon>
    </lineage>
</organism>
<comment type="caution">
    <text evidence="4">The sequence shown here is derived from an EMBL/GenBank/DDBJ whole genome shotgun (WGS) entry which is preliminary data.</text>
</comment>
<dbReference type="PROSITE" id="PS50011">
    <property type="entry name" value="PROTEIN_KINASE_DOM"/>
    <property type="match status" value="1"/>
</dbReference>
<dbReference type="Pfam" id="PF07714">
    <property type="entry name" value="PK_Tyr_Ser-Thr"/>
    <property type="match status" value="1"/>
</dbReference>
<dbReference type="AlphaFoldDB" id="A0AAV7F623"/>
<dbReference type="Proteomes" id="UP000825729">
    <property type="component" value="Unassembled WGS sequence"/>
</dbReference>
<evidence type="ECO:0000259" key="3">
    <source>
        <dbReference type="PROSITE" id="PS50011"/>
    </source>
</evidence>
<dbReference type="Gene3D" id="1.10.510.10">
    <property type="entry name" value="Transferase(Phosphotransferase) domain 1"/>
    <property type="match status" value="1"/>
</dbReference>
<dbReference type="GO" id="GO:0007166">
    <property type="term" value="P:cell surface receptor signaling pathway"/>
    <property type="evidence" value="ECO:0007669"/>
    <property type="project" value="InterPro"/>
</dbReference>
<evidence type="ECO:0000313" key="4">
    <source>
        <dbReference type="EMBL" id="KAG9456592.1"/>
    </source>
</evidence>
<evidence type="ECO:0000256" key="2">
    <source>
        <dbReference type="ARBA" id="ARBA00022840"/>
    </source>
</evidence>
<dbReference type="PIRSF" id="PIRSF000654">
    <property type="entry name" value="Integrin-linked_kinase"/>
    <property type="match status" value="1"/>
</dbReference>
<sequence length="360" mass="40780">MSCVADYIIKSFIRMKREPKKSQANSQTIEQSQLVQDLTSSWQGMIRPLLFLSAQELEMATNNYDKRQILGWGSAATVYKGTYQDRPIAVKKYNRGSWMESKCFVREAVLLTIINHKNVAKLLACCFETDEPVLVYECIPHGTLLNYINEKEKLSEISLEDRLQIATEIADAITYLHLGNPRPIVHGRISRANILLDQNLSPRIINFEWSIMIPSGKTHVTELVRGTKGYIAPEYEMEGLLTEKSDVYSFGVLMLELLSGKKVHELGVDISTSRLNVNFLNDFISAMTKDFLGVLTDPGVQENKQKQLSAFGNLIMKCTQVNDEDRPTMKEVAQNLREIRSACISSEGTLDKRASYPMKK</sequence>
<dbReference type="Gene3D" id="3.30.200.20">
    <property type="entry name" value="Phosphorylase Kinase, domain 1"/>
    <property type="match status" value="1"/>
</dbReference>
<feature type="domain" description="Protein kinase" evidence="3">
    <location>
        <begin position="64"/>
        <end position="339"/>
    </location>
</feature>
<dbReference type="InterPro" id="IPR011009">
    <property type="entry name" value="Kinase-like_dom_sf"/>
</dbReference>
<name>A0AAV7F623_ARIFI</name>
<protein>
    <recommendedName>
        <fullName evidence="3">Protein kinase domain-containing protein</fullName>
    </recommendedName>
</protein>
<dbReference type="InterPro" id="IPR001245">
    <property type="entry name" value="Ser-Thr/Tyr_kinase_cat_dom"/>
</dbReference>
<evidence type="ECO:0000313" key="5">
    <source>
        <dbReference type="Proteomes" id="UP000825729"/>
    </source>
</evidence>
<dbReference type="SUPFAM" id="SSF56112">
    <property type="entry name" value="Protein kinase-like (PK-like)"/>
    <property type="match status" value="1"/>
</dbReference>
<dbReference type="InterPro" id="IPR000719">
    <property type="entry name" value="Prot_kinase_dom"/>
</dbReference>
<dbReference type="GO" id="GO:0005886">
    <property type="term" value="C:plasma membrane"/>
    <property type="evidence" value="ECO:0007669"/>
    <property type="project" value="TreeGrafter"/>
</dbReference>
<dbReference type="GO" id="GO:0005524">
    <property type="term" value="F:ATP binding"/>
    <property type="evidence" value="ECO:0007669"/>
    <property type="project" value="UniProtKB-KW"/>
</dbReference>
<proteinExistence type="predicted"/>